<feature type="transmembrane region" description="Helical" evidence="2">
    <location>
        <begin position="84"/>
        <end position="102"/>
    </location>
</feature>
<comment type="caution">
    <text evidence="4">The sequence shown here is derived from an EMBL/GenBank/DDBJ whole genome shotgun (WGS) entry which is preliminary data.</text>
</comment>
<evidence type="ECO:0000313" key="4">
    <source>
        <dbReference type="EMBL" id="MFB0833542.1"/>
    </source>
</evidence>
<keyword evidence="2" id="KW-0812">Transmembrane</keyword>
<feature type="domain" description="EamA" evidence="3">
    <location>
        <begin position="164"/>
        <end position="306"/>
    </location>
</feature>
<feature type="transmembrane region" description="Helical" evidence="2">
    <location>
        <begin position="264"/>
        <end position="283"/>
    </location>
</feature>
<comment type="similarity">
    <text evidence="1">Belongs to the EamA transporter family.</text>
</comment>
<organism evidence="4 5">
    <name type="scientific">Arthrobacter halodurans</name>
    <dbReference type="NCBI Taxonomy" id="516699"/>
    <lineage>
        <taxon>Bacteria</taxon>
        <taxon>Bacillati</taxon>
        <taxon>Actinomycetota</taxon>
        <taxon>Actinomycetes</taxon>
        <taxon>Micrococcales</taxon>
        <taxon>Micrococcaceae</taxon>
        <taxon>Arthrobacter</taxon>
    </lineage>
</organism>
<evidence type="ECO:0000256" key="1">
    <source>
        <dbReference type="ARBA" id="ARBA00007362"/>
    </source>
</evidence>
<dbReference type="InterPro" id="IPR000620">
    <property type="entry name" value="EamA_dom"/>
</dbReference>
<feature type="transmembrane region" description="Helical" evidence="2">
    <location>
        <begin position="12"/>
        <end position="32"/>
    </location>
</feature>
<evidence type="ECO:0000313" key="5">
    <source>
        <dbReference type="Proteomes" id="UP001575652"/>
    </source>
</evidence>
<feature type="transmembrane region" description="Helical" evidence="2">
    <location>
        <begin position="289"/>
        <end position="306"/>
    </location>
</feature>
<evidence type="ECO:0000256" key="2">
    <source>
        <dbReference type="SAM" id="Phobius"/>
    </source>
</evidence>
<dbReference type="RefSeq" id="WP_373970711.1">
    <property type="nucleotide sequence ID" value="NZ_JBHDLJ010000002.1"/>
</dbReference>
<gene>
    <name evidence="4" type="ORF">ACETWP_02995</name>
</gene>
<dbReference type="PANTHER" id="PTHR22911">
    <property type="entry name" value="ACYL-MALONYL CONDENSING ENZYME-RELATED"/>
    <property type="match status" value="1"/>
</dbReference>
<keyword evidence="5" id="KW-1185">Reference proteome</keyword>
<feature type="transmembrane region" description="Helical" evidence="2">
    <location>
        <begin position="163"/>
        <end position="181"/>
    </location>
</feature>
<dbReference type="InterPro" id="IPR037185">
    <property type="entry name" value="EmrE-like"/>
</dbReference>
<feature type="domain" description="EamA" evidence="3">
    <location>
        <begin position="18"/>
        <end position="153"/>
    </location>
</feature>
<sequence>MTTQQTLPRIAAIRPALSGVWIALFSSAVFGLSGSFAKPLLESGWTSGAAVGARMAGAAVVLIIPTVFVLRGRWGSVAANWRPILLFGVFGVGICQFAYFQAVERLSVGVALLLEYLAPVLIVLALWVRSKRRPARLTIAGTLLSVVGLVLVLNLTGAQRVDLVGVLWGLGAAVGLAVYFFVTAKANASLPPLVLATGGLLVGAVLMFLLGATRLLPMRASFGDVRFAGFDAPWWAVLGALVVVSTVLAYVTGIMAARALGTKMASFVSLTEVLFAVLWAWLLLGELPAGIQLVGGVLIVGGVLLVRADELRGTLAGPRDRRRA</sequence>
<reference evidence="4 5" key="1">
    <citation type="submission" date="2024-09" db="EMBL/GenBank/DDBJ databases">
        <authorList>
            <person name="Salinas-Garcia M.A."/>
            <person name="Prieme A."/>
        </authorList>
    </citation>
    <scope>NUCLEOTIDE SEQUENCE [LARGE SCALE GENOMIC DNA]</scope>
    <source>
        <strain evidence="4 5">DSM 21081</strain>
    </source>
</reference>
<protein>
    <submittedName>
        <fullName evidence="4">DMT family transporter</fullName>
    </submittedName>
</protein>
<keyword evidence="2" id="KW-0472">Membrane</keyword>
<accession>A0ABV4UMQ0</accession>
<evidence type="ECO:0000259" key="3">
    <source>
        <dbReference type="Pfam" id="PF00892"/>
    </source>
</evidence>
<feature type="transmembrane region" description="Helical" evidence="2">
    <location>
        <begin position="232"/>
        <end position="252"/>
    </location>
</feature>
<feature type="transmembrane region" description="Helical" evidence="2">
    <location>
        <begin position="52"/>
        <end position="72"/>
    </location>
</feature>
<keyword evidence="2" id="KW-1133">Transmembrane helix</keyword>
<dbReference type="EMBL" id="JBHDLJ010000002">
    <property type="protein sequence ID" value="MFB0833542.1"/>
    <property type="molecule type" value="Genomic_DNA"/>
</dbReference>
<feature type="transmembrane region" description="Helical" evidence="2">
    <location>
        <begin position="135"/>
        <end position="157"/>
    </location>
</feature>
<dbReference type="Pfam" id="PF00892">
    <property type="entry name" value="EamA"/>
    <property type="match status" value="2"/>
</dbReference>
<dbReference type="SUPFAM" id="SSF103481">
    <property type="entry name" value="Multidrug resistance efflux transporter EmrE"/>
    <property type="match status" value="2"/>
</dbReference>
<dbReference type="Proteomes" id="UP001575652">
    <property type="component" value="Unassembled WGS sequence"/>
</dbReference>
<feature type="transmembrane region" description="Helical" evidence="2">
    <location>
        <begin position="193"/>
        <end position="212"/>
    </location>
</feature>
<name>A0ABV4UMQ0_9MICC</name>
<proteinExistence type="inferred from homology"/>
<feature type="transmembrane region" description="Helical" evidence="2">
    <location>
        <begin position="108"/>
        <end position="128"/>
    </location>
</feature>
<dbReference type="PANTHER" id="PTHR22911:SF79">
    <property type="entry name" value="MOBA-LIKE NTP TRANSFERASE DOMAIN-CONTAINING PROTEIN"/>
    <property type="match status" value="1"/>
</dbReference>